<evidence type="ECO:0000256" key="1">
    <source>
        <dbReference type="SAM" id="MobiDB-lite"/>
    </source>
</evidence>
<dbReference type="InterPro" id="IPR008183">
    <property type="entry name" value="Aldose_1/G6P_1-epimerase"/>
</dbReference>
<dbReference type="Gene3D" id="2.70.98.10">
    <property type="match status" value="1"/>
</dbReference>
<dbReference type="GO" id="GO:0005737">
    <property type="term" value="C:cytoplasm"/>
    <property type="evidence" value="ECO:0007669"/>
    <property type="project" value="TreeGrafter"/>
</dbReference>
<protein>
    <submittedName>
        <fullName evidence="2">Galactose mutarotase-like superfamily protein</fullName>
    </submittedName>
</protein>
<feature type="non-terminal residue" evidence="2">
    <location>
        <position position="1"/>
    </location>
</feature>
<feature type="region of interest" description="Disordered" evidence="1">
    <location>
        <begin position="295"/>
        <end position="320"/>
    </location>
</feature>
<organism evidence="2">
    <name type="scientific">Prunus dulcis</name>
    <name type="common">Almond</name>
    <name type="synonym">Amygdalus dulcis</name>
    <dbReference type="NCBI Taxonomy" id="3755"/>
    <lineage>
        <taxon>Eukaryota</taxon>
        <taxon>Viridiplantae</taxon>
        <taxon>Streptophyta</taxon>
        <taxon>Embryophyta</taxon>
        <taxon>Tracheophyta</taxon>
        <taxon>Spermatophyta</taxon>
        <taxon>Magnoliopsida</taxon>
        <taxon>eudicotyledons</taxon>
        <taxon>Gunneridae</taxon>
        <taxon>Pentapetalae</taxon>
        <taxon>rosids</taxon>
        <taxon>fabids</taxon>
        <taxon>Rosales</taxon>
        <taxon>Rosaceae</taxon>
        <taxon>Amygdaloideae</taxon>
        <taxon>Amygdaleae</taxon>
        <taxon>Prunus</taxon>
    </lineage>
</organism>
<feature type="compositionally biased region" description="Basic and acidic residues" evidence="1">
    <location>
        <begin position="299"/>
        <end position="320"/>
    </location>
</feature>
<dbReference type="GO" id="GO:0005975">
    <property type="term" value="P:carbohydrate metabolic process"/>
    <property type="evidence" value="ECO:0007669"/>
    <property type="project" value="InterPro"/>
</dbReference>
<proteinExistence type="predicted"/>
<dbReference type="GO" id="GO:0030246">
    <property type="term" value="F:carbohydrate binding"/>
    <property type="evidence" value="ECO:0007669"/>
    <property type="project" value="InterPro"/>
</dbReference>
<dbReference type="SUPFAM" id="SSF74650">
    <property type="entry name" value="Galactose mutarotase-like"/>
    <property type="match status" value="1"/>
</dbReference>
<reference evidence="2" key="1">
    <citation type="journal article" date="2019" name="Science">
        <title>Mutation of a bHLH transcription factor allowed almond domestication.</title>
        <authorList>
            <person name="Sanchez-Perez R."/>
            <person name="Pavan S."/>
            <person name="Mazzeo R."/>
            <person name="Moldovan C."/>
            <person name="Aiese Cigliano R."/>
            <person name="Del Cueto J."/>
            <person name="Ricciardi F."/>
            <person name="Lotti C."/>
            <person name="Ricciardi L."/>
            <person name="Dicenta F."/>
            <person name="Lopez-Marques R.L."/>
            <person name="Lindberg Moller B."/>
        </authorList>
    </citation>
    <scope>NUCLEOTIDE SEQUENCE</scope>
</reference>
<dbReference type="Pfam" id="PF01263">
    <property type="entry name" value="Aldose_epim"/>
    <property type="match status" value="1"/>
</dbReference>
<dbReference type="PANTHER" id="PTHR11122">
    <property type="entry name" value="APOSPORY-ASSOCIATED PROTEIN C-RELATED"/>
    <property type="match status" value="1"/>
</dbReference>
<dbReference type="InterPro" id="IPR014718">
    <property type="entry name" value="GH-type_carb-bd"/>
</dbReference>
<evidence type="ECO:0000313" key="2">
    <source>
        <dbReference type="EMBL" id="BBH07934.1"/>
    </source>
</evidence>
<dbReference type="EMBL" id="AP019303">
    <property type="protein sequence ID" value="BBH07934.1"/>
    <property type="molecule type" value="Genomic_DNA"/>
</dbReference>
<gene>
    <name evidence="2" type="ORF">Prudu_019993</name>
</gene>
<dbReference type="GO" id="GO:0047938">
    <property type="term" value="F:glucose-6-phosphate 1-epimerase activity"/>
    <property type="evidence" value="ECO:0007669"/>
    <property type="project" value="TreeGrafter"/>
</dbReference>
<sequence length="320" mass="36628">NNSLMLGLSNRSIELVQPTNKTGLSQITGFILRLRATQNNRISEFLFWDTWAWRVVAPIDSDLINNHRRYMERNHRVTQTNPLEEDGDGFYAHFTPYPDYSKLQPSQPVEGEEKLPKVVLTSSGGSEADIYLFGGCVTSWKVPNGRDLLFVRPDAVFNKKKPIRFEPYKPICFLLYLLDYEDLKFDDRFDRFPGKIYKITLLNHGFARNLDWSVIDSENVQGDPAITLELKDGEYSRSMWDFSFQALYKVTLQTKSLSTELVIKNTDSKPFSFSTALHTYFRASAQGASVKGLKGCKTLNKDPNPKNPLEGKEERPVSFS</sequence>
<dbReference type="PANTHER" id="PTHR11122:SF39">
    <property type="entry name" value="GLUCOSE-6-PHOSPHATE 1-EPIMERASE"/>
    <property type="match status" value="1"/>
</dbReference>
<name>A0A4Y1RU85_PRUDU</name>
<accession>A0A4Y1RU85</accession>
<dbReference type="InterPro" id="IPR011013">
    <property type="entry name" value="Gal_mutarotase_sf_dom"/>
</dbReference>
<dbReference type="AlphaFoldDB" id="A0A4Y1RU85"/>